<name>A0A8H3VAA3_VENIN</name>
<reference evidence="2 3" key="1">
    <citation type="submission" date="2019-11" db="EMBL/GenBank/DDBJ databases">
        <title>Venturia inaequalis Genome Resource.</title>
        <authorList>
            <person name="Lichtner F.J."/>
        </authorList>
    </citation>
    <scope>NUCLEOTIDE SEQUENCE [LARGE SCALE GENOMIC DNA]</scope>
    <source>
        <strain evidence="2">Bline_iso_100314</strain>
    </source>
</reference>
<evidence type="ECO:0000256" key="1">
    <source>
        <dbReference type="SAM" id="MobiDB-lite"/>
    </source>
</evidence>
<evidence type="ECO:0008006" key="4">
    <source>
        <dbReference type="Google" id="ProtNLM"/>
    </source>
</evidence>
<dbReference type="AlphaFoldDB" id="A0A8H3VAA3"/>
<evidence type="ECO:0000313" key="3">
    <source>
        <dbReference type="Proteomes" id="UP000433883"/>
    </source>
</evidence>
<accession>A0A8H3VAA3</accession>
<dbReference type="Proteomes" id="UP000433883">
    <property type="component" value="Unassembled WGS sequence"/>
</dbReference>
<dbReference type="Pfam" id="PF07958">
    <property type="entry name" value="DUF1688"/>
    <property type="match status" value="1"/>
</dbReference>
<gene>
    <name evidence="2" type="ORF">BLS_003367</name>
</gene>
<organism evidence="2 3">
    <name type="scientific">Venturia inaequalis</name>
    <name type="common">Apple scab fungus</name>
    <dbReference type="NCBI Taxonomy" id="5025"/>
    <lineage>
        <taxon>Eukaryota</taxon>
        <taxon>Fungi</taxon>
        <taxon>Dikarya</taxon>
        <taxon>Ascomycota</taxon>
        <taxon>Pezizomycotina</taxon>
        <taxon>Dothideomycetes</taxon>
        <taxon>Pleosporomycetidae</taxon>
        <taxon>Venturiales</taxon>
        <taxon>Venturiaceae</taxon>
        <taxon>Venturia</taxon>
    </lineage>
</organism>
<dbReference type="EMBL" id="WNWQ01000022">
    <property type="protein sequence ID" value="KAE9983962.1"/>
    <property type="molecule type" value="Genomic_DNA"/>
</dbReference>
<protein>
    <recommendedName>
        <fullName evidence="4">DUF1688-domain-containing protein</fullName>
    </recommendedName>
</protein>
<proteinExistence type="predicted"/>
<sequence length="501" mass="55592">MGLFGRRKSKQTPPNTTPTHYSNPFLNSLPPSTKGSPRLSTMNGSVEPTIPETPIPKAPDPNTNPVAYLRSIHAVRERSRLVLEKAKKNQLKHFDVDMTKFGDTASYVVSIIKRDFQDVGYSTIPPHGRWQHFDVGGRPRVRQLMDSWPASVDSQERCRRLIDLFLVSVLLDAGAGAKWSYQSKENGKTYRRSEGLAVASLEMFKQGLFSSDPEQPFQVDSAGLRNLNVNVMARGLQVTDANPIEGLQGRTGLLMRLADALQDKAAFGADSRPGNMLDYLLSHPSTQASSVPIVLLPTFWNFLMESLAPIWPSSRTQVDGVSIGDAWPLSVMPSHPSQPWESIVPFHKLTQWLCYSLMVPMTKLLHVHFAGADLMTGLPEYRNGGLLIDTGLLTLKNEDMARGLEQYHQNAEIKGLPKMEVVPLFTVDDDVIVEWRACTVGFLDELLAAVNELLGLKGRDQLNLPQMLEAGTWKGGREIAEVSRPNTKEPPIMILSDGTVF</sequence>
<evidence type="ECO:0000313" key="2">
    <source>
        <dbReference type="EMBL" id="KAE9983962.1"/>
    </source>
</evidence>
<feature type="compositionally biased region" description="Polar residues" evidence="1">
    <location>
        <begin position="11"/>
        <end position="46"/>
    </location>
</feature>
<dbReference type="PANTHER" id="PTHR31687:SF3">
    <property type="entry name" value="PROTEIN URG3"/>
    <property type="match status" value="1"/>
</dbReference>
<feature type="region of interest" description="Disordered" evidence="1">
    <location>
        <begin position="1"/>
        <end position="63"/>
    </location>
</feature>
<feature type="compositionally biased region" description="Basic residues" evidence="1">
    <location>
        <begin position="1"/>
        <end position="10"/>
    </location>
</feature>
<dbReference type="InterPro" id="IPR012469">
    <property type="entry name" value="DUF1688"/>
</dbReference>
<dbReference type="PANTHER" id="PTHR31687">
    <property type="match status" value="1"/>
</dbReference>
<comment type="caution">
    <text evidence="2">The sequence shown here is derived from an EMBL/GenBank/DDBJ whole genome shotgun (WGS) entry which is preliminary data.</text>
</comment>